<dbReference type="CDD" id="cd00254">
    <property type="entry name" value="LT-like"/>
    <property type="match status" value="1"/>
</dbReference>
<proteinExistence type="inferred from homology"/>
<sequence>MTAHSAIANVVQGARSYQGERRYNGWVSYHKPAPKKQQTITFPSTIKCLRYCQEIKTHSKTYNVPEKLIVAVIYHESHFNAKAVSSSGAKGLMQLMDFNSKGINPFDPNANIQAGTALIARLLKKYNSVELALAAYNAGEGNVAKYNGVPPFPETQRYVQNVLRHYKQ</sequence>
<accession>A0A9Q3YLJ0</accession>
<dbReference type="Pfam" id="PF01464">
    <property type="entry name" value="SLT"/>
    <property type="match status" value="1"/>
</dbReference>
<evidence type="ECO:0000256" key="1">
    <source>
        <dbReference type="ARBA" id="ARBA00007734"/>
    </source>
</evidence>
<reference evidence="3" key="1">
    <citation type="submission" date="2020-09" db="EMBL/GenBank/DDBJ databases">
        <title>Genome sequence of Vibrio parahaemolyticus isolates.</title>
        <authorList>
            <person name="Hammerl J.A."/>
            <person name="Strauch E."/>
        </authorList>
    </citation>
    <scope>NUCLEOTIDE SEQUENCE</scope>
    <source>
        <strain evidence="3">17-VB00146</strain>
    </source>
</reference>
<evidence type="ECO:0000259" key="2">
    <source>
        <dbReference type="Pfam" id="PF01464"/>
    </source>
</evidence>
<organism evidence="3 4">
    <name type="scientific">Vibrio parahaemolyticus</name>
    <dbReference type="NCBI Taxonomy" id="670"/>
    <lineage>
        <taxon>Bacteria</taxon>
        <taxon>Pseudomonadati</taxon>
        <taxon>Pseudomonadota</taxon>
        <taxon>Gammaproteobacteria</taxon>
        <taxon>Vibrionales</taxon>
        <taxon>Vibrionaceae</taxon>
        <taxon>Vibrio</taxon>
    </lineage>
</organism>
<comment type="caution">
    <text evidence="3">The sequence shown here is derived from an EMBL/GenBank/DDBJ whole genome shotgun (WGS) entry which is preliminary data.</text>
</comment>
<gene>
    <name evidence="3" type="ORF">IB292_21795</name>
</gene>
<dbReference type="InterPro" id="IPR008258">
    <property type="entry name" value="Transglycosylase_SLT_dom_1"/>
</dbReference>
<protein>
    <submittedName>
        <fullName evidence="3">Lytic transglycosylase domain-containing protein</fullName>
    </submittedName>
</protein>
<evidence type="ECO:0000313" key="4">
    <source>
        <dbReference type="Proteomes" id="UP000726777"/>
    </source>
</evidence>
<dbReference type="PANTHER" id="PTHR37423">
    <property type="entry name" value="SOLUBLE LYTIC MUREIN TRANSGLYCOSYLASE-RELATED"/>
    <property type="match status" value="1"/>
</dbReference>
<dbReference type="Gene3D" id="1.10.530.10">
    <property type="match status" value="1"/>
</dbReference>
<dbReference type="EMBL" id="JACVHL010000029">
    <property type="protein sequence ID" value="MCC3807657.1"/>
    <property type="molecule type" value="Genomic_DNA"/>
</dbReference>
<dbReference type="SUPFAM" id="SSF53955">
    <property type="entry name" value="Lysozyme-like"/>
    <property type="match status" value="1"/>
</dbReference>
<dbReference type="PANTHER" id="PTHR37423:SF2">
    <property type="entry name" value="MEMBRANE-BOUND LYTIC MUREIN TRANSGLYCOSYLASE C"/>
    <property type="match status" value="1"/>
</dbReference>
<dbReference type="Proteomes" id="UP000726777">
    <property type="component" value="Unassembled WGS sequence"/>
</dbReference>
<dbReference type="AlphaFoldDB" id="A0A9Q3YLJ0"/>
<dbReference type="InterPro" id="IPR023346">
    <property type="entry name" value="Lysozyme-like_dom_sf"/>
</dbReference>
<feature type="domain" description="Transglycosylase SLT" evidence="2">
    <location>
        <begin position="55"/>
        <end position="149"/>
    </location>
</feature>
<name>A0A9Q3YLJ0_VIBPH</name>
<evidence type="ECO:0000313" key="3">
    <source>
        <dbReference type="EMBL" id="MCC3807657.1"/>
    </source>
</evidence>
<comment type="similarity">
    <text evidence="1">Belongs to the transglycosylase Slt family.</text>
</comment>